<feature type="domain" description="Zn(2)-C6 fungal-type" evidence="7">
    <location>
        <begin position="212"/>
        <end position="242"/>
    </location>
</feature>
<feature type="region of interest" description="Disordered" evidence="6">
    <location>
        <begin position="423"/>
        <end position="496"/>
    </location>
</feature>
<feature type="region of interest" description="Disordered" evidence="6">
    <location>
        <begin position="292"/>
        <end position="351"/>
    </location>
</feature>
<feature type="compositionally biased region" description="Polar residues" evidence="6">
    <location>
        <begin position="647"/>
        <end position="664"/>
    </location>
</feature>
<evidence type="ECO:0000256" key="6">
    <source>
        <dbReference type="SAM" id="MobiDB-lite"/>
    </source>
</evidence>
<feature type="coiled-coil region" evidence="5">
    <location>
        <begin position="254"/>
        <end position="282"/>
    </location>
</feature>
<dbReference type="Pfam" id="PF00172">
    <property type="entry name" value="Zn_clus"/>
    <property type="match status" value="1"/>
</dbReference>
<feature type="compositionally biased region" description="Pro residues" evidence="6">
    <location>
        <begin position="78"/>
        <end position="103"/>
    </location>
</feature>
<dbReference type="Proteomes" id="UP000053958">
    <property type="component" value="Unassembled WGS sequence"/>
</dbReference>
<feature type="compositionally biased region" description="Basic and acidic residues" evidence="6">
    <location>
        <begin position="1"/>
        <end position="11"/>
    </location>
</feature>
<dbReference type="EMBL" id="LASV01000408">
    <property type="protein sequence ID" value="KKA18870.1"/>
    <property type="molecule type" value="Genomic_DNA"/>
</dbReference>
<dbReference type="OrthoDB" id="5244761at2759"/>
<dbReference type="RefSeq" id="XP_013325482.1">
    <property type="nucleotide sequence ID" value="XM_013470028.1"/>
</dbReference>
<dbReference type="InterPro" id="IPR036864">
    <property type="entry name" value="Zn2-C6_fun-type_DNA-bd_sf"/>
</dbReference>
<evidence type="ECO:0000313" key="8">
    <source>
        <dbReference type="EMBL" id="KKA18870.1"/>
    </source>
</evidence>
<dbReference type="GO" id="GO:0000981">
    <property type="term" value="F:DNA-binding transcription factor activity, RNA polymerase II-specific"/>
    <property type="evidence" value="ECO:0007669"/>
    <property type="project" value="InterPro"/>
</dbReference>
<keyword evidence="9" id="KW-1185">Reference proteome</keyword>
<dbReference type="CDD" id="cd00067">
    <property type="entry name" value="GAL4"/>
    <property type="match status" value="1"/>
</dbReference>
<feature type="compositionally biased region" description="Polar residues" evidence="6">
    <location>
        <begin position="931"/>
        <end position="945"/>
    </location>
</feature>
<feature type="compositionally biased region" description="Basic and acidic residues" evidence="6">
    <location>
        <begin position="423"/>
        <end position="435"/>
    </location>
</feature>
<keyword evidence="3" id="KW-0804">Transcription</keyword>
<keyword evidence="1" id="KW-0805">Transcription regulation</keyword>
<name>A0A0F4YL86_RASE3</name>
<feature type="region of interest" description="Disordered" evidence="6">
    <location>
        <begin position="542"/>
        <end position="566"/>
    </location>
</feature>
<feature type="region of interest" description="Disordered" evidence="6">
    <location>
        <begin position="931"/>
        <end position="962"/>
    </location>
</feature>
<evidence type="ECO:0000313" key="9">
    <source>
        <dbReference type="Proteomes" id="UP000053958"/>
    </source>
</evidence>
<dbReference type="CDD" id="cd12148">
    <property type="entry name" value="fungal_TF_MHR"/>
    <property type="match status" value="1"/>
</dbReference>
<protein>
    <submittedName>
        <fullName evidence="8">Clr-1</fullName>
    </submittedName>
</protein>
<dbReference type="AlphaFoldDB" id="A0A0F4YL86"/>
<feature type="region of interest" description="Disordered" evidence="6">
    <location>
        <begin position="622"/>
        <end position="681"/>
    </location>
</feature>
<dbReference type="InterPro" id="IPR001138">
    <property type="entry name" value="Zn2Cys6_DnaBD"/>
</dbReference>
<accession>A0A0F4YL86</accession>
<dbReference type="GO" id="GO:0003677">
    <property type="term" value="F:DNA binding"/>
    <property type="evidence" value="ECO:0007669"/>
    <property type="project" value="UniProtKB-KW"/>
</dbReference>
<dbReference type="GO" id="GO:0008270">
    <property type="term" value="F:zinc ion binding"/>
    <property type="evidence" value="ECO:0007669"/>
    <property type="project" value="InterPro"/>
</dbReference>
<dbReference type="PROSITE" id="PS00463">
    <property type="entry name" value="ZN2_CY6_FUNGAL_1"/>
    <property type="match status" value="1"/>
</dbReference>
<dbReference type="InterPro" id="IPR053181">
    <property type="entry name" value="EcdB-like_regulator"/>
</dbReference>
<evidence type="ECO:0000256" key="1">
    <source>
        <dbReference type="ARBA" id="ARBA00023015"/>
    </source>
</evidence>
<dbReference type="PROSITE" id="PS50048">
    <property type="entry name" value="ZN2_CY6_FUNGAL_2"/>
    <property type="match status" value="1"/>
</dbReference>
<gene>
    <name evidence="8" type="ORF">T310_7176</name>
</gene>
<dbReference type="GeneID" id="25319452"/>
<evidence type="ECO:0000256" key="2">
    <source>
        <dbReference type="ARBA" id="ARBA00023125"/>
    </source>
</evidence>
<feature type="compositionally biased region" description="Polar residues" evidence="6">
    <location>
        <begin position="631"/>
        <end position="640"/>
    </location>
</feature>
<keyword evidence="2" id="KW-0238">DNA-binding</keyword>
<dbReference type="PANTHER" id="PTHR47785:SF4">
    <property type="entry name" value="ZN(II)2CYS6 TRANSCRIPTION FACTOR (EUROFUNG)"/>
    <property type="match status" value="1"/>
</dbReference>
<feature type="compositionally biased region" description="Low complexity" evidence="6">
    <location>
        <begin position="437"/>
        <end position="450"/>
    </location>
</feature>
<reference evidence="8 9" key="1">
    <citation type="submission" date="2015-04" db="EMBL/GenBank/DDBJ databases">
        <authorList>
            <person name="Heijne W.H."/>
            <person name="Fedorova N.D."/>
            <person name="Nierman W.C."/>
            <person name="Vollebregt A.W."/>
            <person name="Zhao Z."/>
            <person name="Wu L."/>
            <person name="Kumar M."/>
            <person name="Stam H."/>
            <person name="van den Berg M.A."/>
            <person name="Pel H.J."/>
        </authorList>
    </citation>
    <scope>NUCLEOTIDE SEQUENCE [LARGE SCALE GENOMIC DNA]</scope>
    <source>
        <strain evidence="8 9">CBS 393.64</strain>
    </source>
</reference>
<keyword evidence="5" id="KW-0175">Coiled coil</keyword>
<proteinExistence type="predicted"/>
<dbReference type="SMART" id="SM00066">
    <property type="entry name" value="GAL4"/>
    <property type="match status" value="1"/>
</dbReference>
<feature type="compositionally biased region" description="Polar residues" evidence="6">
    <location>
        <begin position="327"/>
        <end position="337"/>
    </location>
</feature>
<evidence type="ECO:0000259" key="7">
    <source>
        <dbReference type="PROSITE" id="PS50048"/>
    </source>
</evidence>
<comment type="caution">
    <text evidence="8">The sequence shown here is derived from an EMBL/GenBank/DDBJ whole genome shotgun (WGS) entry which is preliminary data.</text>
</comment>
<feature type="region of interest" description="Disordered" evidence="6">
    <location>
        <begin position="1"/>
        <end position="190"/>
    </location>
</feature>
<evidence type="ECO:0000256" key="5">
    <source>
        <dbReference type="SAM" id="Coils"/>
    </source>
</evidence>
<evidence type="ECO:0000256" key="4">
    <source>
        <dbReference type="ARBA" id="ARBA00023242"/>
    </source>
</evidence>
<organism evidence="8 9">
    <name type="scientific">Rasamsonia emersonii (strain ATCC 16479 / CBS 393.64 / IMI 116815)</name>
    <dbReference type="NCBI Taxonomy" id="1408163"/>
    <lineage>
        <taxon>Eukaryota</taxon>
        <taxon>Fungi</taxon>
        <taxon>Dikarya</taxon>
        <taxon>Ascomycota</taxon>
        <taxon>Pezizomycotina</taxon>
        <taxon>Eurotiomycetes</taxon>
        <taxon>Eurotiomycetidae</taxon>
        <taxon>Eurotiales</taxon>
        <taxon>Trichocomaceae</taxon>
        <taxon>Rasamsonia</taxon>
    </lineage>
</organism>
<dbReference type="SUPFAM" id="SSF57701">
    <property type="entry name" value="Zn2/Cys6 DNA-binding domain"/>
    <property type="match status" value="1"/>
</dbReference>
<dbReference type="PANTHER" id="PTHR47785">
    <property type="entry name" value="ZN(II)2CYS6 TRANSCRIPTION FACTOR (EUROFUNG)-RELATED-RELATED"/>
    <property type="match status" value="1"/>
</dbReference>
<keyword evidence="4" id="KW-0539">Nucleus</keyword>
<feature type="compositionally biased region" description="Pro residues" evidence="6">
    <location>
        <begin position="156"/>
        <end position="173"/>
    </location>
</feature>
<sequence length="1047" mass="115196">MEVVATDDKPKPIPAYGAHPPQHPSAPAHPSVQQRIAPPAEASHALPSSHALYEQSWRPYASPFDAANPDQRRQSTPAQPPLPAHSYPPPPPNRELPQLPPDVNPYARPNSLPAPAPTHSPQDGHPQHPQYRPMNGAPPNEPVPQSAPGDYRPRMAYPPPEGAPNNGEPPPPSGQYVPNVSHMPATTGPYDSSYYHSQMFGRQRKAARAQQACDQCRARKAKCDEGRPSCTHCKENGLVCVYKEVPPHKQEKATQLVLDKLQQLEERMSQQIEQRMAQMQAEQMAQIKKLLGQQAESPAAAETPAKDTSIPKAPQSHESSVERPVTNVETQSTPSQSEIKDDGTPTAMPAAPQKFEMAGGDMANDVMIKDEDDGELSIPVEHTTAAHKLLLWPSIRRLLAPKEIDEDYVMKLEEERGLIRVYGRGEGDDRSDYERGAASSPSTTNSSSPNWEEDYHTQGASPNGPWGTGLPATTSSTTSHRPREGVGGLDETGQLNTDPDVVRRLHRSYMQHIHILHPFLDESNLERKIERFIRIYSPPKKNVAGPFMPPGNPGDGPRGAKRKRSSEALHVGGYDMSRSPGSNSERAAPRRIERSIENAIILLVLALGAICEWRDRPLPGPVKDYPPGHGPSSSALQNVLSPAMSDSGMQSSSAFCSPTNNSFPSPDGGEARKPTPGRSAFAAGQENSEFAHPRNMDVIPGLAYYAYATDILGNLQGGNGLYHVQAALLAGLYAGQLAHPFQSHGWISQASRACQVLVRSKRYEKMQDGPMKDLCDFAYWTCLQLESDILAELDLPASGISRSEGRIALPKGVFTLSLPNEIRAPNTMMMFFYSAQIHLRKVLNRVHTDLYKAEKKGQTRWSFNVLEVLSMNLEFWRKSLPDVMKWDDRDPPASDINTARMRAKYYGARYIIHRPVLCHVLHYMSPAQSTAEGAQSQQVSPSMAQGQRAPGMARWSSDMGNSGRPNQADIWPGVAFKDLHVKLQRACKICIESAIQSTEAFDGIKGRLIVTNIFGTAHALRADAEILTEIYKKIFGEPPNTTYSLND</sequence>
<dbReference type="Gene3D" id="4.10.240.10">
    <property type="entry name" value="Zn(2)-C6 fungal-type DNA-binding domain"/>
    <property type="match status" value="1"/>
</dbReference>
<dbReference type="STRING" id="1408163.A0A0F4YL86"/>
<evidence type="ECO:0000256" key="3">
    <source>
        <dbReference type="ARBA" id="ARBA00023163"/>
    </source>
</evidence>